<dbReference type="WBParaSite" id="HPBE_0000418601-mRNA-1">
    <property type="protein sequence ID" value="HPBE_0000418601-mRNA-1"/>
    <property type="gene ID" value="HPBE_0000418601"/>
</dbReference>
<evidence type="ECO:0000313" key="2">
    <source>
        <dbReference type="Proteomes" id="UP000050761"/>
    </source>
</evidence>
<reference evidence="1 2" key="1">
    <citation type="submission" date="2018-11" db="EMBL/GenBank/DDBJ databases">
        <authorList>
            <consortium name="Pathogen Informatics"/>
        </authorList>
    </citation>
    <scope>NUCLEOTIDE SEQUENCE [LARGE SCALE GENOMIC DNA]</scope>
</reference>
<sequence>MSATVPGDSVDVPNTSATVHDDHRRKAFTAGETSDIDRYRRFFADFAQAARNFSAGLIEVDEHESEVDQSISINVIGFLWVSFKLHGTSVPGLIEVLTGGFLPDLTDQGGEGVGDTPVVFSQI</sequence>
<proteinExistence type="predicted"/>
<dbReference type="EMBL" id="UZAH01025281">
    <property type="protein sequence ID" value="VDO60342.1"/>
    <property type="molecule type" value="Genomic_DNA"/>
</dbReference>
<evidence type="ECO:0000313" key="1">
    <source>
        <dbReference type="EMBL" id="VDO60342.1"/>
    </source>
</evidence>
<protein>
    <submittedName>
        <fullName evidence="3">TetR_C_8 domain-containing protein</fullName>
    </submittedName>
</protein>
<dbReference type="AlphaFoldDB" id="A0A183FD96"/>
<name>A0A183FD96_HELPZ</name>
<accession>A0A3P8AJM0</accession>
<accession>A0A183FD96</accession>
<gene>
    <name evidence="1" type="ORF">HPBE_LOCUS4187</name>
</gene>
<keyword evidence="2" id="KW-1185">Reference proteome</keyword>
<organism evidence="2 3">
    <name type="scientific">Heligmosomoides polygyrus</name>
    <name type="common">Parasitic roundworm</name>
    <dbReference type="NCBI Taxonomy" id="6339"/>
    <lineage>
        <taxon>Eukaryota</taxon>
        <taxon>Metazoa</taxon>
        <taxon>Ecdysozoa</taxon>
        <taxon>Nematoda</taxon>
        <taxon>Chromadorea</taxon>
        <taxon>Rhabditida</taxon>
        <taxon>Rhabditina</taxon>
        <taxon>Rhabditomorpha</taxon>
        <taxon>Strongyloidea</taxon>
        <taxon>Heligmosomidae</taxon>
        <taxon>Heligmosomoides</taxon>
    </lineage>
</organism>
<dbReference type="Proteomes" id="UP000050761">
    <property type="component" value="Unassembled WGS sequence"/>
</dbReference>
<reference evidence="3" key="2">
    <citation type="submission" date="2019-09" db="UniProtKB">
        <authorList>
            <consortium name="WormBaseParasite"/>
        </authorList>
    </citation>
    <scope>IDENTIFICATION</scope>
</reference>
<evidence type="ECO:0000313" key="3">
    <source>
        <dbReference type="WBParaSite" id="HPBE_0000418601-mRNA-1"/>
    </source>
</evidence>